<dbReference type="EMBL" id="BATL01000060">
    <property type="protein sequence ID" value="GAD77086.1"/>
    <property type="molecule type" value="Genomic_DNA"/>
</dbReference>
<dbReference type="Pfam" id="PF13610">
    <property type="entry name" value="DDE_Tnp_IS240"/>
    <property type="match status" value="1"/>
</dbReference>
<protein>
    <recommendedName>
        <fullName evidence="1">DDE domain-containing protein</fullName>
    </recommendedName>
</protein>
<sequence>MRPCQTILFERYLSKSMLDSIIYMSVCGGMALSYIRSYAVINSPGQLDETYVRVKGKWHYLYRAINKRGETVDFFFSHKRNKEAAYQFLKCCLRRYKALNELFNIFERYA</sequence>
<feature type="domain" description="DDE" evidence="1">
    <location>
        <begin position="46"/>
        <end position="98"/>
    </location>
</feature>
<dbReference type="STRING" id="1219077.VAZ01S_060_00360"/>
<name>U3AAV9_9VIBR</name>
<comment type="caution">
    <text evidence="2">The sequence shown here is derived from an EMBL/GenBank/DDBJ whole genome shotgun (WGS) entry which is preliminary data.</text>
</comment>
<evidence type="ECO:0000313" key="3">
    <source>
        <dbReference type="Proteomes" id="UP000016567"/>
    </source>
</evidence>
<dbReference type="InterPro" id="IPR032874">
    <property type="entry name" value="DDE_dom"/>
</dbReference>
<gene>
    <name evidence="2" type="ORF">VAZ01S_060_00360</name>
</gene>
<reference evidence="2 3" key="1">
    <citation type="submission" date="2013-09" db="EMBL/GenBank/DDBJ databases">
        <title>Whole genome shotgun sequence of Vibrio azureus NBRC 104587.</title>
        <authorList>
            <person name="Isaki S."/>
            <person name="Hosoyama A."/>
            <person name="Numata M."/>
            <person name="Hashimoto M."/>
            <person name="Hosoyama Y."/>
            <person name="Tsuchikane K."/>
            <person name="Noguchi M."/>
            <person name="Hirakata S."/>
            <person name="Ichikawa N."/>
            <person name="Ohji S."/>
            <person name="Yamazoe A."/>
            <person name="Fujita N."/>
        </authorList>
    </citation>
    <scope>NUCLEOTIDE SEQUENCE [LARGE SCALE GENOMIC DNA]</scope>
    <source>
        <strain evidence="2 3">NBRC 104587</strain>
    </source>
</reference>
<dbReference type="eggNOG" id="COG3316">
    <property type="taxonomic scope" value="Bacteria"/>
</dbReference>
<dbReference type="Proteomes" id="UP000016567">
    <property type="component" value="Unassembled WGS sequence"/>
</dbReference>
<evidence type="ECO:0000259" key="1">
    <source>
        <dbReference type="Pfam" id="PF13610"/>
    </source>
</evidence>
<accession>U3AAV9</accession>
<proteinExistence type="predicted"/>
<dbReference type="AlphaFoldDB" id="U3AAV9"/>
<organism evidence="2 3">
    <name type="scientific">Vibrio azureus NBRC 104587</name>
    <dbReference type="NCBI Taxonomy" id="1219077"/>
    <lineage>
        <taxon>Bacteria</taxon>
        <taxon>Pseudomonadati</taxon>
        <taxon>Pseudomonadota</taxon>
        <taxon>Gammaproteobacteria</taxon>
        <taxon>Vibrionales</taxon>
        <taxon>Vibrionaceae</taxon>
        <taxon>Vibrio</taxon>
    </lineage>
</organism>
<keyword evidence="3" id="KW-1185">Reference proteome</keyword>
<evidence type="ECO:0000313" key="2">
    <source>
        <dbReference type="EMBL" id="GAD77086.1"/>
    </source>
</evidence>